<dbReference type="EMBL" id="BBJU01000027">
    <property type="protein sequence ID" value="GAK72647.1"/>
    <property type="molecule type" value="Genomic_DNA"/>
</dbReference>
<sequence length="74" mass="8171">MSPRLFIILAVVGIIASGIVARWIVQPPATHLSRAGEASPQAAFNVDRRVHREKFFGGDTTRDISGGKEMKPRW</sequence>
<reference evidence="2 3" key="1">
    <citation type="submission" date="2014-08" db="EMBL/GenBank/DDBJ databases">
        <title>Whole genome shotgun sequence of Rhizobium rubi NBRC 13261.</title>
        <authorList>
            <person name="Katano-Makiyama Y."/>
            <person name="Hosoyama A."/>
            <person name="Hashimoto M."/>
            <person name="Hosoyama Y."/>
            <person name="Noguchi M."/>
            <person name="Tsuchikane K."/>
            <person name="Uohara A."/>
            <person name="Ohji S."/>
            <person name="Ichikawa N."/>
            <person name="Kimura A."/>
            <person name="Yamazoe A."/>
            <person name="Fujita N."/>
        </authorList>
    </citation>
    <scope>NUCLEOTIDE SEQUENCE [LARGE SCALE GENOMIC DNA]</scope>
    <source>
        <strain evidence="2 3">NBRC 13261</strain>
    </source>
</reference>
<accession>A0A081D151</accession>
<evidence type="ECO:0000313" key="2">
    <source>
        <dbReference type="EMBL" id="GAK72647.1"/>
    </source>
</evidence>
<feature type="domain" description="Type IV conjugative transfer protein TrbJ/K C-terminal" evidence="1">
    <location>
        <begin position="1"/>
        <end position="74"/>
    </location>
</feature>
<dbReference type="Pfam" id="PF10907">
    <property type="entry name" value="DUF2749"/>
    <property type="match status" value="1"/>
</dbReference>
<comment type="caution">
    <text evidence="2">The sequence shown here is derived from an EMBL/GenBank/DDBJ whole genome shotgun (WGS) entry which is preliminary data.</text>
</comment>
<dbReference type="NCBIfam" id="TIGR04361">
    <property type="entry name" value="TrbK_Ti"/>
    <property type="match status" value="1"/>
</dbReference>
<name>A0A081D151_9HYPH</name>
<dbReference type="OrthoDB" id="8117029at2"/>
<organism evidence="2 3">
    <name type="scientific">Agrobacterium rubi TR3 = NBRC 13261</name>
    <dbReference type="NCBI Taxonomy" id="1368415"/>
    <lineage>
        <taxon>Bacteria</taxon>
        <taxon>Pseudomonadati</taxon>
        <taxon>Pseudomonadota</taxon>
        <taxon>Alphaproteobacteria</taxon>
        <taxon>Hyphomicrobiales</taxon>
        <taxon>Rhizobiaceae</taxon>
        <taxon>Rhizobium/Agrobacterium group</taxon>
        <taxon>Agrobacterium</taxon>
    </lineage>
</organism>
<dbReference type="eggNOG" id="ENOG502ZNEK">
    <property type="taxonomic scope" value="Bacteria"/>
</dbReference>
<gene>
    <name evidence="2" type="primary">trbK</name>
    <name evidence="2" type="ORF">RRU01S_27_00350</name>
</gene>
<proteinExistence type="predicted"/>
<dbReference type="InterPro" id="IPR024475">
    <property type="entry name" value="TrbJ/K_C"/>
</dbReference>
<dbReference type="Proteomes" id="UP000028701">
    <property type="component" value="Unassembled WGS sequence"/>
</dbReference>
<evidence type="ECO:0000259" key="1">
    <source>
        <dbReference type="Pfam" id="PF10907"/>
    </source>
</evidence>
<protein>
    <submittedName>
        <fullName evidence="2">Conjugal transfer protein TrbK</fullName>
    </submittedName>
</protein>
<dbReference type="InterPro" id="IPR020065">
    <property type="entry name" value="Conjugal_tfr_protein_TrbK"/>
</dbReference>
<evidence type="ECO:0000313" key="3">
    <source>
        <dbReference type="Proteomes" id="UP000028701"/>
    </source>
</evidence>
<dbReference type="AlphaFoldDB" id="A0A081D151"/>
<dbReference type="RefSeq" id="WP_045232088.1">
    <property type="nucleotide sequence ID" value="NZ_BBJU01000027.1"/>
</dbReference>